<evidence type="ECO:0000256" key="8">
    <source>
        <dbReference type="ARBA" id="ARBA00023284"/>
    </source>
</evidence>
<keyword evidence="5" id="KW-0049">Antioxidant</keyword>
<proteinExistence type="inferred from homology"/>
<dbReference type="Pfam" id="PF00578">
    <property type="entry name" value="AhpC-TSA"/>
    <property type="match status" value="1"/>
</dbReference>
<evidence type="ECO:0000256" key="10">
    <source>
        <dbReference type="ARBA" id="ARBA00038489"/>
    </source>
</evidence>
<evidence type="ECO:0000256" key="1">
    <source>
        <dbReference type="ARBA" id="ARBA00003330"/>
    </source>
</evidence>
<comment type="catalytic activity">
    <reaction evidence="12">
        <text>a hydroperoxide + [thioredoxin]-dithiol = an alcohol + [thioredoxin]-disulfide + H2O</text>
        <dbReference type="Rhea" id="RHEA:62620"/>
        <dbReference type="Rhea" id="RHEA-COMP:10698"/>
        <dbReference type="Rhea" id="RHEA-COMP:10700"/>
        <dbReference type="ChEBI" id="CHEBI:15377"/>
        <dbReference type="ChEBI" id="CHEBI:29950"/>
        <dbReference type="ChEBI" id="CHEBI:30879"/>
        <dbReference type="ChEBI" id="CHEBI:35924"/>
        <dbReference type="ChEBI" id="CHEBI:50058"/>
        <dbReference type="EC" id="1.11.1.24"/>
    </reaction>
</comment>
<keyword evidence="8" id="KW-0676">Redox-active center</keyword>
<dbReference type="InterPro" id="IPR050924">
    <property type="entry name" value="Peroxiredoxin_BCP/PrxQ"/>
</dbReference>
<dbReference type="EMBL" id="JAMQJY010000002">
    <property type="protein sequence ID" value="MCM2676752.1"/>
    <property type="molecule type" value="Genomic_DNA"/>
</dbReference>
<protein>
    <recommendedName>
        <fullName evidence="3">thioredoxin-dependent peroxiredoxin</fullName>
        <ecNumber evidence="3">1.11.1.24</ecNumber>
    </recommendedName>
    <alternativeName>
        <fullName evidence="11">Bacterioferritin comigratory protein</fullName>
    </alternativeName>
    <alternativeName>
        <fullName evidence="9">Thioredoxin peroxidase</fullName>
    </alternativeName>
</protein>
<evidence type="ECO:0000313" key="15">
    <source>
        <dbReference type="Proteomes" id="UP001203665"/>
    </source>
</evidence>
<evidence type="ECO:0000256" key="3">
    <source>
        <dbReference type="ARBA" id="ARBA00013017"/>
    </source>
</evidence>
<dbReference type="PANTHER" id="PTHR42801:SF4">
    <property type="entry name" value="AHPC_TSA FAMILY PROTEIN"/>
    <property type="match status" value="1"/>
</dbReference>
<comment type="similarity">
    <text evidence="10">Belongs to the peroxiredoxin family. BCP/PrxQ subfamily.</text>
</comment>
<dbReference type="SUPFAM" id="SSF52833">
    <property type="entry name" value="Thioredoxin-like"/>
    <property type="match status" value="1"/>
</dbReference>
<name>A0ABT0XND4_9BACI</name>
<dbReference type="PANTHER" id="PTHR42801">
    <property type="entry name" value="THIOREDOXIN-DEPENDENT PEROXIDE REDUCTASE"/>
    <property type="match status" value="1"/>
</dbReference>
<dbReference type="InterPro" id="IPR000866">
    <property type="entry name" value="AhpC/TSA"/>
</dbReference>
<dbReference type="InterPro" id="IPR024706">
    <property type="entry name" value="Peroxiredoxin_AhpC-typ"/>
</dbReference>
<dbReference type="InterPro" id="IPR013766">
    <property type="entry name" value="Thioredoxin_domain"/>
</dbReference>
<feature type="domain" description="Thioredoxin" evidence="13">
    <location>
        <begin position="3"/>
        <end position="156"/>
    </location>
</feature>
<dbReference type="Proteomes" id="UP001203665">
    <property type="component" value="Unassembled WGS sequence"/>
</dbReference>
<evidence type="ECO:0000256" key="11">
    <source>
        <dbReference type="ARBA" id="ARBA00041373"/>
    </source>
</evidence>
<evidence type="ECO:0000256" key="9">
    <source>
        <dbReference type="ARBA" id="ARBA00032824"/>
    </source>
</evidence>
<evidence type="ECO:0000259" key="13">
    <source>
        <dbReference type="PROSITE" id="PS51352"/>
    </source>
</evidence>
<sequence>MTAELGKTAPDFTLPITSGETKSLSDYKGQNIVLYFYPKDNTPGCTTEACDFRDLTGPLKEQGAIVLGVSPDSIKKHQNFTEKYTLPFPLFADEQAEASEAYGVWQLKKNFGKEYMGIVRSTFVIDKDFNLVKEWRKVKVNEHADEVLSFLKELNKA</sequence>
<evidence type="ECO:0000256" key="12">
    <source>
        <dbReference type="ARBA" id="ARBA00049091"/>
    </source>
</evidence>
<dbReference type="PIRSF" id="PIRSF000239">
    <property type="entry name" value="AHPC"/>
    <property type="match status" value="1"/>
</dbReference>
<dbReference type="InterPro" id="IPR036249">
    <property type="entry name" value="Thioredoxin-like_sf"/>
</dbReference>
<keyword evidence="7" id="KW-1015">Disulfide bond</keyword>
<gene>
    <name evidence="14" type="primary">bcp</name>
    <name evidence="14" type="ORF">NDM98_15730</name>
</gene>
<evidence type="ECO:0000256" key="4">
    <source>
        <dbReference type="ARBA" id="ARBA00022559"/>
    </source>
</evidence>
<evidence type="ECO:0000313" key="14">
    <source>
        <dbReference type="EMBL" id="MCM2676752.1"/>
    </source>
</evidence>
<evidence type="ECO:0000256" key="7">
    <source>
        <dbReference type="ARBA" id="ARBA00023157"/>
    </source>
</evidence>
<evidence type="ECO:0000256" key="6">
    <source>
        <dbReference type="ARBA" id="ARBA00023002"/>
    </source>
</evidence>
<dbReference type="CDD" id="cd03017">
    <property type="entry name" value="PRX_BCP"/>
    <property type="match status" value="1"/>
</dbReference>
<evidence type="ECO:0000256" key="5">
    <source>
        <dbReference type="ARBA" id="ARBA00022862"/>
    </source>
</evidence>
<dbReference type="RefSeq" id="WP_251610399.1">
    <property type="nucleotide sequence ID" value="NZ_JAMQJY010000002.1"/>
</dbReference>
<comment type="caution">
    <text evidence="14">The sequence shown here is derived from an EMBL/GenBank/DDBJ whole genome shotgun (WGS) entry which is preliminary data.</text>
</comment>
<comment type="subunit">
    <text evidence="2">Monomer.</text>
</comment>
<dbReference type="NCBIfam" id="NF006960">
    <property type="entry name" value="PRK09437.1"/>
    <property type="match status" value="1"/>
</dbReference>
<keyword evidence="15" id="KW-1185">Reference proteome</keyword>
<dbReference type="EC" id="1.11.1.24" evidence="3"/>
<keyword evidence="4 14" id="KW-0575">Peroxidase</keyword>
<comment type="function">
    <text evidence="1">Thiol-specific peroxidase that catalyzes the reduction of hydrogen peroxide and organic hydroperoxides to water and alcohols, respectively. Plays a role in cell protection against oxidative stress by detoxifying peroxides and as sensor of hydrogen peroxide-mediated signaling events.</text>
</comment>
<dbReference type="GO" id="GO:0140824">
    <property type="term" value="F:thioredoxin-dependent peroxiredoxin activity"/>
    <property type="evidence" value="ECO:0007669"/>
    <property type="project" value="UniProtKB-EC"/>
</dbReference>
<evidence type="ECO:0000256" key="2">
    <source>
        <dbReference type="ARBA" id="ARBA00011245"/>
    </source>
</evidence>
<keyword evidence="6 14" id="KW-0560">Oxidoreductase</keyword>
<reference evidence="14" key="1">
    <citation type="submission" date="2022-06" db="EMBL/GenBank/DDBJ databases">
        <title>Alkalicoccobacillus porphyridii sp. nov., isolated from a marine red alga, Porphyridium purpureum and reclassification of Shouchella plakortidis and Shouchella gibsonii as Alkalicoccobacillus plakortidis comb. nov. and Alkalicoccobacillus gibsonii comb. nov.</title>
        <authorList>
            <person name="Kim K.H."/>
            <person name="Lee J.K."/>
            <person name="Han D.M."/>
            <person name="Baek J.H."/>
            <person name="Jeon C.O."/>
        </authorList>
    </citation>
    <scope>NUCLEOTIDE SEQUENCE</scope>
    <source>
        <strain evidence="14">DSM 19153</strain>
    </source>
</reference>
<dbReference type="PROSITE" id="PS51352">
    <property type="entry name" value="THIOREDOXIN_2"/>
    <property type="match status" value="1"/>
</dbReference>
<organism evidence="14 15">
    <name type="scientific">Alkalicoccobacillus plakortidis</name>
    <dbReference type="NCBI Taxonomy" id="444060"/>
    <lineage>
        <taxon>Bacteria</taxon>
        <taxon>Bacillati</taxon>
        <taxon>Bacillota</taxon>
        <taxon>Bacilli</taxon>
        <taxon>Bacillales</taxon>
        <taxon>Bacillaceae</taxon>
        <taxon>Alkalicoccobacillus</taxon>
    </lineage>
</organism>
<accession>A0ABT0XND4</accession>
<dbReference type="Gene3D" id="3.40.30.10">
    <property type="entry name" value="Glutaredoxin"/>
    <property type="match status" value="1"/>
</dbReference>